<gene>
    <name evidence="1" type="ORF">EXN66_Car006309</name>
</gene>
<accession>A0A6G1PKV1</accession>
<organism evidence="1 2">
    <name type="scientific">Channa argus</name>
    <name type="common">Northern snakehead</name>
    <name type="synonym">Ophicephalus argus</name>
    <dbReference type="NCBI Taxonomy" id="215402"/>
    <lineage>
        <taxon>Eukaryota</taxon>
        <taxon>Metazoa</taxon>
        <taxon>Chordata</taxon>
        <taxon>Craniata</taxon>
        <taxon>Vertebrata</taxon>
        <taxon>Euteleostomi</taxon>
        <taxon>Actinopterygii</taxon>
        <taxon>Neopterygii</taxon>
        <taxon>Teleostei</taxon>
        <taxon>Neoteleostei</taxon>
        <taxon>Acanthomorphata</taxon>
        <taxon>Anabantaria</taxon>
        <taxon>Anabantiformes</taxon>
        <taxon>Channoidei</taxon>
        <taxon>Channidae</taxon>
        <taxon>Channa</taxon>
    </lineage>
</organism>
<name>A0A6G1PKV1_CHAAH</name>
<dbReference type="AlphaFoldDB" id="A0A6G1PKV1"/>
<dbReference type="EMBL" id="CM015717">
    <property type="protein sequence ID" value="KAF3690636.1"/>
    <property type="molecule type" value="Genomic_DNA"/>
</dbReference>
<reference evidence="1 2" key="1">
    <citation type="submission" date="2019-02" db="EMBL/GenBank/DDBJ databases">
        <title>Opniocepnalus argus genome.</title>
        <authorList>
            <person name="Zhou C."/>
            <person name="Xiao S."/>
        </authorList>
    </citation>
    <scope>NUCLEOTIDE SEQUENCE [LARGE SCALE GENOMIC DNA]</scope>
    <source>
        <strain evidence="1">OARG1902GOOAL</strain>
        <tissue evidence="1">Muscle</tissue>
    </source>
</reference>
<evidence type="ECO:0000313" key="2">
    <source>
        <dbReference type="Proteomes" id="UP000503349"/>
    </source>
</evidence>
<evidence type="ECO:0000313" key="1">
    <source>
        <dbReference type="EMBL" id="KAF3690636.1"/>
    </source>
</evidence>
<dbReference type="Proteomes" id="UP000503349">
    <property type="component" value="Chromosome 6"/>
</dbReference>
<reference evidence="2" key="2">
    <citation type="submission" date="2019-02" db="EMBL/GenBank/DDBJ databases">
        <title>Opniocepnalus argus Var Kimnra genome.</title>
        <authorList>
            <person name="Zhou C."/>
            <person name="Xiao S."/>
        </authorList>
    </citation>
    <scope>NUCLEOTIDE SEQUENCE [LARGE SCALE GENOMIC DNA]</scope>
</reference>
<protein>
    <submittedName>
        <fullName evidence="1">Uncharacterized protein</fullName>
    </submittedName>
</protein>
<sequence>MCLIHQSQSFKLYQVIKVTHIHGSFAVLQNKVMDDINCNFIVVKCQGTGLICISELVNTWSTA</sequence>
<keyword evidence="2" id="KW-1185">Reference proteome</keyword>
<proteinExistence type="predicted"/>